<evidence type="ECO:0000256" key="6">
    <source>
        <dbReference type="ARBA" id="ARBA00022763"/>
    </source>
</evidence>
<dbReference type="SUPFAM" id="SSF52540">
    <property type="entry name" value="P-loop containing nucleoside triphosphate hydrolases"/>
    <property type="match status" value="2"/>
</dbReference>
<comment type="subcellular location">
    <subcellularLocation>
        <location evidence="1">Cytoplasm</location>
    </subcellularLocation>
</comment>
<dbReference type="PROSITE" id="PS50893">
    <property type="entry name" value="ABC_TRANSPORTER_2"/>
    <property type="match status" value="1"/>
</dbReference>
<accession>A0ABY6HNL4</accession>
<dbReference type="InterPro" id="IPR041102">
    <property type="entry name" value="UvrA_inter"/>
</dbReference>
<evidence type="ECO:0000256" key="7">
    <source>
        <dbReference type="ARBA" id="ARBA00022769"/>
    </source>
</evidence>
<evidence type="ECO:0000313" key="16">
    <source>
        <dbReference type="EMBL" id="UYP44898.1"/>
    </source>
</evidence>
<evidence type="ECO:0000256" key="11">
    <source>
        <dbReference type="ARBA" id="ARBA00022881"/>
    </source>
</evidence>
<evidence type="ECO:0000256" key="4">
    <source>
        <dbReference type="ARBA" id="ARBA00022737"/>
    </source>
</evidence>
<keyword evidence="17" id="KW-1185">Reference proteome</keyword>
<dbReference type="InterPro" id="IPR013815">
    <property type="entry name" value="ATP_grasp_subdomain_1"/>
</dbReference>
<proteinExistence type="predicted"/>
<evidence type="ECO:0000256" key="9">
    <source>
        <dbReference type="ARBA" id="ARBA00022833"/>
    </source>
</evidence>
<evidence type="ECO:0000259" key="15">
    <source>
        <dbReference type="PROSITE" id="PS50893"/>
    </source>
</evidence>
<evidence type="ECO:0000256" key="10">
    <source>
        <dbReference type="ARBA" id="ARBA00022840"/>
    </source>
</evidence>
<dbReference type="NCBIfam" id="TIGR00630">
    <property type="entry name" value="uvra"/>
    <property type="match status" value="1"/>
</dbReference>
<dbReference type="Proteomes" id="UP001208689">
    <property type="component" value="Chromosome"/>
</dbReference>
<dbReference type="Gene3D" id="1.20.1580.10">
    <property type="entry name" value="ABC transporter ATPase like domain"/>
    <property type="match status" value="2"/>
</dbReference>
<dbReference type="Gene3D" id="3.40.50.300">
    <property type="entry name" value="P-loop containing nucleotide triphosphate hydrolases"/>
    <property type="match status" value="2"/>
</dbReference>
<dbReference type="PANTHER" id="PTHR43152">
    <property type="entry name" value="UVRABC SYSTEM PROTEIN A"/>
    <property type="match status" value="1"/>
</dbReference>
<feature type="domain" description="ABC transporter" evidence="15">
    <location>
        <begin position="618"/>
        <end position="950"/>
    </location>
</feature>
<name>A0ABY6HNL4_9ARCH</name>
<evidence type="ECO:0000256" key="8">
    <source>
        <dbReference type="ARBA" id="ARBA00022771"/>
    </source>
</evidence>
<keyword evidence="4" id="KW-0677">Repeat</keyword>
<dbReference type="Pfam" id="PF17760">
    <property type="entry name" value="UvrA_inter"/>
    <property type="match status" value="1"/>
</dbReference>
<keyword evidence="8" id="KW-0863">Zinc-finger</keyword>
<keyword evidence="5" id="KW-0547">Nucleotide-binding</keyword>
<organism evidence="16 17">
    <name type="scientific">Candidatus Lokiarchaeum ossiferum</name>
    <dbReference type="NCBI Taxonomy" id="2951803"/>
    <lineage>
        <taxon>Archaea</taxon>
        <taxon>Promethearchaeati</taxon>
        <taxon>Promethearchaeota</taxon>
        <taxon>Promethearchaeia</taxon>
        <taxon>Promethearchaeales</taxon>
        <taxon>Promethearchaeaceae</taxon>
        <taxon>Candidatus Lokiarchaeum</taxon>
    </lineage>
</organism>
<dbReference type="PROSITE" id="PS00211">
    <property type="entry name" value="ABC_TRANSPORTER_1"/>
    <property type="match status" value="1"/>
</dbReference>
<keyword evidence="6" id="KW-0227">DNA damage</keyword>
<keyword evidence="9" id="KW-0862">Zinc</keyword>
<evidence type="ECO:0000256" key="5">
    <source>
        <dbReference type="ARBA" id="ARBA00022741"/>
    </source>
</evidence>
<evidence type="ECO:0000256" key="13">
    <source>
        <dbReference type="ARBA" id="ARBA00023204"/>
    </source>
</evidence>
<gene>
    <name evidence="16" type="ORF">NEF87_001183</name>
</gene>
<evidence type="ECO:0000256" key="14">
    <source>
        <dbReference type="SAM" id="MobiDB-lite"/>
    </source>
</evidence>
<keyword evidence="12" id="KW-0238">DNA-binding</keyword>
<feature type="compositionally biased region" description="Basic residues" evidence="14">
    <location>
        <begin position="979"/>
        <end position="1034"/>
    </location>
</feature>
<dbReference type="InterPro" id="IPR027417">
    <property type="entry name" value="P-loop_NTPase"/>
</dbReference>
<keyword evidence="2" id="KW-0963">Cytoplasm</keyword>
<dbReference type="Pfam" id="PF00005">
    <property type="entry name" value="ABC_tran"/>
    <property type="match status" value="1"/>
</dbReference>
<keyword evidence="7" id="KW-0228">DNA excision</keyword>
<feature type="compositionally biased region" description="Basic and acidic residues" evidence="14">
    <location>
        <begin position="1044"/>
        <end position="1059"/>
    </location>
</feature>
<dbReference type="CDD" id="cd03271">
    <property type="entry name" value="ABC_UvrA_II"/>
    <property type="match status" value="1"/>
</dbReference>
<keyword evidence="10" id="KW-0067">ATP-binding</keyword>
<dbReference type="EMBL" id="CP104013">
    <property type="protein sequence ID" value="UYP44898.1"/>
    <property type="molecule type" value="Genomic_DNA"/>
</dbReference>
<protein>
    <submittedName>
        <fullName evidence="16">UvrABC system protein A</fullName>
    </submittedName>
</protein>
<evidence type="ECO:0000313" key="17">
    <source>
        <dbReference type="Proteomes" id="UP001208689"/>
    </source>
</evidence>
<dbReference type="InterPro" id="IPR041552">
    <property type="entry name" value="UvrA_DNA-bd"/>
</dbReference>
<dbReference type="InterPro" id="IPR004602">
    <property type="entry name" value="UvrA"/>
</dbReference>
<keyword evidence="11" id="KW-0267">Excision nuclease</keyword>
<dbReference type="InterPro" id="IPR017871">
    <property type="entry name" value="ABC_transporter-like_CS"/>
</dbReference>
<dbReference type="Gene3D" id="1.10.8.280">
    <property type="entry name" value="ABC transporter ATPase domain-like"/>
    <property type="match status" value="1"/>
</dbReference>
<dbReference type="NCBIfam" id="NF001503">
    <property type="entry name" value="PRK00349.1"/>
    <property type="match status" value="1"/>
</dbReference>
<keyword evidence="3" id="KW-0479">Metal-binding</keyword>
<evidence type="ECO:0000256" key="2">
    <source>
        <dbReference type="ARBA" id="ARBA00022490"/>
    </source>
</evidence>
<evidence type="ECO:0000256" key="1">
    <source>
        <dbReference type="ARBA" id="ARBA00004496"/>
    </source>
</evidence>
<dbReference type="PANTHER" id="PTHR43152:SF3">
    <property type="entry name" value="UVRABC SYSTEM PROTEIN A"/>
    <property type="match status" value="1"/>
</dbReference>
<dbReference type="Gene3D" id="3.30.1490.20">
    <property type="entry name" value="ATP-grasp fold, A domain"/>
    <property type="match status" value="1"/>
</dbReference>
<evidence type="ECO:0000256" key="3">
    <source>
        <dbReference type="ARBA" id="ARBA00022723"/>
    </source>
</evidence>
<keyword evidence="13" id="KW-0234">DNA repair</keyword>
<sequence>MTKSSIIVKGARQNNLKNINIEIPRDKLVVFTGLSGSGKSSLAIDTIYAEGQRRYLESLNTYARQFLGSMDKPDLDYIEGLSPSIAIEQKSVSKNPRSTVGTVTEIYDYLRLLYANIGIPHCPTCGQEITPLTTQEITESILKELPVNTKFRVLSPIIQRRKGEYSAIFKQLKKDGFVRVIVDEIEYELDEEISLDKNKFHDIDVVIDRLVKKDTDQFRNRLADAVEQASKLTDGLVKIWIPEKDPKIYSERLFCPTCSLSMPDLRPQLFSFNTPHGMCPACNGLGKSNEFTEHRLFPDKDRNLYESNLRSVGGFGTLETYSWRILETVAEHYNVNLSDPIMDLPEDFWQIFLWGSGSEKIPFHFDSSQSNGNGDREFSYNVSRPFEGILNTLQRRYMQSSSDSSREYYEKWMEQQICRVCHGQRLRPEALGVILHEKSIADVSTLTVDKALQFLSEVKALVSDRQMHIVKEVLKELFARYTFLLNVGLHYVQMDRESKTLSGGESERVRLATQIGSNLVGVLYVLDEPSIGLHPRDNYKLVKMLEQLRDKGNSILVVEHDEGIIRSADFIVDIGPGAGIHGGEVVVADTLSVVEKHKESLTGKYLRGELFIPTPEYRRSNDNQWITIRGARSNNLKNIDVKIPLGVLTVVTGVSGAGKSSLIMEILYKGLHREIYRESRMIPGEFDSIDGSDAIDKIIHIDQTPIGRTPRSIPATYTKLFDIIRDLFEKTQEAKLRGYKKGRFSFNVKGGRCEKCTGSGYNLIEMQFLPSVFVRCDVCKGQRYNTETLEVKFKGKNIAEVLDMSHEEAYEFFENHPRMQAILKTLIDVGLGYIKLGQSSTTLSGGEAQRVKLSRELSKRSTGKTLYILDEPTTGLHFHDTNQLILVIQRLVDQGNSVIIIEHNMDIIKSADYLIDVGPEGGDEGGEIVASGTPEEIVRVKKSYTGQFLAPVLHHANQNGQVLDSEEHQEMLVLDPKKKSTKKSSKKSVKKSSKKSSKKSTTKSAKSRSKKTTQKSAKKSKGSKKTAKSKKKPSPKQTSPTTKKMTDSAKVKKDTSIQT</sequence>
<feature type="region of interest" description="Disordered" evidence="14">
    <location>
        <begin position="973"/>
        <end position="1059"/>
    </location>
</feature>
<evidence type="ECO:0000256" key="12">
    <source>
        <dbReference type="ARBA" id="ARBA00023125"/>
    </source>
</evidence>
<reference evidence="16" key="1">
    <citation type="submission" date="2022-09" db="EMBL/GenBank/DDBJ databases">
        <title>Actin cytoskeleton and complex cell architecture in an #Asgard archaeon.</title>
        <authorList>
            <person name="Ponce Toledo R.I."/>
            <person name="Schleper C."/>
            <person name="Rodrigues Oliveira T."/>
            <person name="Wollweber F."/>
            <person name="Xu J."/>
            <person name="Rittmann S."/>
            <person name="Klingl A."/>
            <person name="Pilhofer M."/>
        </authorList>
    </citation>
    <scope>NUCLEOTIDE SEQUENCE</scope>
    <source>
        <strain evidence="16">B-35</strain>
    </source>
</reference>
<dbReference type="InterPro" id="IPR003439">
    <property type="entry name" value="ABC_transporter-like_ATP-bd"/>
</dbReference>
<dbReference type="Pfam" id="PF17755">
    <property type="entry name" value="UvrA_DNA-bind"/>
    <property type="match status" value="1"/>
</dbReference>